<evidence type="ECO:0000313" key="1">
    <source>
        <dbReference type="EMBL" id="CAG6531875.1"/>
    </source>
</evidence>
<organism evidence="1">
    <name type="scientific">Culex pipiens</name>
    <name type="common">House mosquito</name>
    <dbReference type="NCBI Taxonomy" id="7175"/>
    <lineage>
        <taxon>Eukaryota</taxon>
        <taxon>Metazoa</taxon>
        <taxon>Ecdysozoa</taxon>
        <taxon>Arthropoda</taxon>
        <taxon>Hexapoda</taxon>
        <taxon>Insecta</taxon>
        <taxon>Pterygota</taxon>
        <taxon>Neoptera</taxon>
        <taxon>Endopterygota</taxon>
        <taxon>Diptera</taxon>
        <taxon>Nematocera</taxon>
        <taxon>Culicoidea</taxon>
        <taxon>Culicidae</taxon>
        <taxon>Culicinae</taxon>
        <taxon>Culicini</taxon>
        <taxon>Culex</taxon>
        <taxon>Culex</taxon>
    </lineage>
</organism>
<proteinExistence type="predicted"/>
<dbReference type="EMBL" id="HBUE01205864">
    <property type="protein sequence ID" value="CAG6531875.1"/>
    <property type="molecule type" value="Transcribed_RNA"/>
</dbReference>
<name>A0A8D8HBG4_CULPI</name>
<reference evidence="1" key="1">
    <citation type="submission" date="2021-05" db="EMBL/GenBank/DDBJ databases">
        <authorList>
            <person name="Alioto T."/>
            <person name="Alioto T."/>
            <person name="Gomez Garrido J."/>
        </authorList>
    </citation>
    <scope>NUCLEOTIDE SEQUENCE</scope>
</reference>
<protein>
    <submittedName>
        <fullName evidence="1">(northern house mosquito) hypothetical protein</fullName>
    </submittedName>
</protein>
<accession>A0A8D8HBG4</accession>
<dbReference type="EMBL" id="HBUE01312172">
    <property type="protein sequence ID" value="CAG6583740.1"/>
    <property type="molecule type" value="Transcribed_RNA"/>
</dbReference>
<dbReference type="AlphaFoldDB" id="A0A8D8HBG4"/>
<sequence>MIHRRNALAWQSHFTGLVLNPAMLKLFFRSSIELRKGCVRVLIFDPEMSRSMCDDRGKGNSNAGGSDERDVFFKLTLKNLFLNPAKLPEDILCSMYPYSPRWVSLG</sequence>